<sequence length="76" mass="8751">MEVSTAMHHDASPHHNTSTTRNGPAQQCFWERCVFPPLRHIRVRAESLLQLNLLSLEKKAAAISIVTRRTFIVPWF</sequence>
<name>A0A7I4XVW7_HAECO</name>
<proteinExistence type="predicted"/>
<accession>A0A7I4XVW7</accession>
<protein>
    <submittedName>
        <fullName evidence="3">Uncharacterized protein</fullName>
    </submittedName>
</protein>
<evidence type="ECO:0000313" key="2">
    <source>
        <dbReference type="Proteomes" id="UP000025227"/>
    </source>
</evidence>
<reference evidence="3" key="1">
    <citation type="submission" date="2020-12" db="UniProtKB">
        <authorList>
            <consortium name="WormBaseParasite"/>
        </authorList>
    </citation>
    <scope>IDENTIFICATION</scope>
    <source>
        <strain evidence="3">MHco3</strain>
    </source>
</reference>
<dbReference type="AlphaFoldDB" id="A0A7I4XVW7"/>
<feature type="compositionally biased region" description="Polar residues" evidence="1">
    <location>
        <begin position="14"/>
        <end position="23"/>
    </location>
</feature>
<organism evidence="2 3">
    <name type="scientific">Haemonchus contortus</name>
    <name type="common">Barber pole worm</name>
    <dbReference type="NCBI Taxonomy" id="6289"/>
    <lineage>
        <taxon>Eukaryota</taxon>
        <taxon>Metazoa</taxon>
        <taxon>Ecdysozoa</taxon>
        <taxon>Nematoda</taxon>
        <taxon>Chromadorea</taxon>
        <taxon>Rhabditida</taxon>
        <taxon>Rhabditina</taxon>
        <taxon>Rhabditomorpha</taxon>
        <taxon>Strongyloidea</taxon>
        <taxon>Trichostrongylidae</taxon>
        <taxon>Haemonchus</taxon>
    </lineage>
</organism>
<evidence type="ECO:0000256" key="1">
    <source>
        <dbReference type="SAM" id="MobiDB-lite"/>
    </source>
</evidence>
<dbReference type="WBParaSite" id="HCON_00018425-00001">
    <property type="protein sequence ID" value="HCON_00018425-00001"/>
    <property type="gene ID" value="HCON_00018425"/>
</dbReference>
<evidence type="ECO:0000313" key="3">
    <source>
        <dbReference type="WBParaSite" id="HCON_00018425-00001"/>
    </source>
</evidence>
<feature type="region of interest" description="Disordered" evidence="1">
    <location>
        <begin position="1"/>
        <end position="23"/>
    </location>
</feature>
<keyword evidence="2" id="KW-1185">Reference proteome</keyword>
<dbReference type="Proteomes" id="UP000025227">
    <property type="component" value="Unplaced"/>
</dbReference>